<keyword evidence="7 17" id="KW-0547">Nucleotide-binding</keyword>
<comment type="catalytic activity">
    <reaction evidence="14">
        <text>2 D-alanine + ATP = D-alanyl-D-alanine + ADP + phosphate + H(+)</text>
        <dbReference type="Rhea" id="RHEA:11224"/>
        <dbReference type="ChEBI" id="CHEBI:15378"/>
        <dbReference type="ChEBI" id="CHEBI:30616"/>
        <dbReference type="ChEBI" id="CHEBI:43474"/>
        <dbReference type="ChEBI" id="CHEBI:57416"/>
        <dbReference type="ChEBI" id="CHEBI:57822"/>
        <dbReference type="ChEBI" id="CHEBI:456216"/>
        <dbReference type="EC" id="6.3.2.4"/>
    </reaction>
</comment>
<dbReference type="RefSeq" id="WP_035132862.1">
    <property type="nucleotide sequence ID" value="NZ_JPMD01000024.1"/>
</dbReference>
<feature type="active site" evidence="15">
    <location>
        <position position="13"/>
    </location>
</feature>
<dbReference type="GO" id="GO:0071555">
    <property type="term" value="P:cell wall organization"/>
    <property type="evidence" value="ECO:0007669"/>
    <property type="project" value="UniProtKB-KW"/>
</dbReference>
<name>A0A084JB99_9CLOT</name>
<dbReference type="InterPro" id="IPR011095">
    <property type="entry name" value="Dala_Dala_lig_C"/>
</dbReference>
<comment type="subcellular location">
    <subcellularLocation>
        <location evidence="2 14">Cytoplasm</location>
    </subcellularLocation>
</comment>
<evidence type="ECO:0000256" key="1">
    <source>
        <dbReference type="ARBA" id="ARBA00001936"/>
    </source>
</evidence>
<evidence type="ECO:0000256" key="6">
    <source>
        <dbReference type="ARBA" id="ARBA00022723"/>
    </source>
</evidence>
<feature type="domain" description="ATP-grasp" evidence="18">
    <location>
        <begin position="99"/>
        <end position="293"/>
    </location>
</feature>
<accession>A0A084JB99</accession>
<evidence type="ECO:0000256" key="8">
    <source>
        <dbReference type="ARBA" id="ARBA00022840"/>
    </source>
</evidence>
<evidence type="ECO:0000256" key="16">
    <source>
        <dbReference type="PIRSR" id="PIRSR039102-3"/>
    </source>
</evidence>
<evidence type="ECO:0000256" key="2">
    <source>
        <dbReference type="ARBA" id="ARBA00004496"/>
    </source>
</evidence>
<proteinExistence type="inferred from homology"/>
<dbReference type="InterPro" id="IPR013815">
    <property type="entry name" value="ATP_grasp_subdomain_1"/>
</dbReference>
<dbReference type="HAMAP" id="MF_00047">
    <property type="entry name" value="Dala_Dala_lig"/>
    <property type="match status" value="1"/>
</dbReference>
<evidence type="ECO:0000256" key="11">
    <source>
        <dbReference type="ARBA" id="ARBA00022984"/>
    </source>
</evidence>
<dbReference type="AlphaFoldDB" id="A0A084JB99"/>
<dbReference type="PANTHER" id="PTHR23132">
    <property type="entry name" value="D-ALANINE--D-ALANINE LIGASE"/>
    <property type="match status" value="1"/>
</dbReference>
<dbReference type="NCBIfam" id="NF002378">
    <property type="entry name" value="PRK01372.1"/>
    <property type="match status" value="1"/>
</dbReference>
<keyword evidence="20" id="KW-1185">Reference proteome</keyword>
<dbReference type="EC" id="6.3.2.4" evidence="14"/>
<dbReference type="SUPFAM" id="SSF52440">
    <property type="entry name" value="PreATP-grasp domain"/>
    <property type="match status" value="1"/>
</dbReference>
<dbReference type="InterPro" id="IPR005905">
    <property type="entry name" value="D_ala_D_ala"/>
</dbReference>
<evidence type="ECO:0000256" key="9">
    <source>
        <dbReference type="ARBA" id="ARBA00022842"/>
    </source>
</evidence>
<dbReference type="STRING" id="318464.IO99_10125"/>
<dbReference type="GO" id="GO:0008716">
    <property type="term" value="F:D-alanine-D-alanine ligase activity"/>
    <property type="evidence" value="ECO:0007669"/>
    <property type="project" value="UniProtKB-UniRule"/>
</dbReference>
<comment type="cofactor">
    <cofactor evidence="1">
        <name>Mn(2+)</name>
        <dbReference type="ChEBI" id="CHEBI:29035"/>
    </cofactor>
</comment>
<dbReference type="GO" id="GO:0008360">
    <property type="term" value="P:regulation of cell shape"/>
    <property type="evidence" value="ECO:0007669"/>
    <property type="project" value="UniProtKB-KW"/>
</dbReference>
<dbReference type="SUPFAM" id="SSF56059">
    <property type="entry name" value="Glutathione synthetase ATP-binding domain-like"/>
    <property type="match status" value="1"/>
</dbReference>
<dbReference type="eggNOG" id="COG1181">
    <property type="taxonomic scope" value="Bacteria"/>
</dbReference>
<evidence type="ECO:0000256" key="5">
    <source>
        <dbReference type="ARBA" id="ARBA00022598"/>
    </source>
</evidence>
<comment type="similarity">
    <text evidence="3 14">Belongs to the D-alanine--D-alanine ligase family.</text>
</comment>
<dbReference type="Gene3D" id="3.30.1490.20">
    <property type="entry name" value="ATP-grasp fold, A domain"/>
    <property type="match status" value="1"/>
</dbReference>
<keyword evidence="4 14" id="KW-0963">Cytoplasm</keyword>
<keyword evidence="12 16" id="KW-0464">Manganese</keyword>
<dbReference type="UniPathway" id="UPA00219"/>
<gene>
    <name evidence="14" type="primary">ddl</name>
    <name evidence="19" type="ORF">IO99_10125</name>
</gene>
<evidence type="ECO:0000313" key="20">
    <source>
        <dbReference type="Proteomes" id="UP000028542"/>
    </source>
</evidence>
<feature type="binding site" evidence="16">
    <location>
        <position position="260"/>
    </location>
    <ligand>
        <name>Mg(2+)</name>
        <dbReference type="ChEBI" id="CHEBI:18420"/>
        <label>2</label>
    </ligand>
</feature>
<dbReference type="InterPro" id="IPR011761">
    <property type="entry name" value="ATP-grasp"/>
</dbReference>
<keyword evidence="9 16" id="KW-0460">Magnesium</keyword>
<dbReference type="InterPro" id="IPR016185">
    <property type="entry name" value="PreATP-grasp_dom_sf"/>
</dbReference>
<evidence type="ECO:0000256" key="4">
    <source>
        <dbReference type="ARBA" id="ARBA00022490"/>
    </source>
</evidence>
<dbReference type="Pfam" id="PF01820">
    <property type="entry name" value="Dala_Dala_lig_N"/>
    <property type="match status" value="2"/>
</dbReference>
<dbReference type="Pfam" id="PF07478">
    <property type="entry name" value="Dala_Dala_lig_C"/>
    <property type="match status" value="1"/>
</dbReference>
<evidence type="ECO:0000313" key="19">
    <source>
        <dbReference type="EMBL" id="KEZ86233.1"/>
    </source>
</evidence>
<dbReference type="Gene3D" id="3.40.50.20">
    <property type="match status" value="1"/>
</dbReference>
<keyword evidence="5 14" id="KW-0436">Ligase</keyword>
<dbReference type="NCBIfam" id="TIGR01205">
    <property type="entry name" value="D_ala_D_alaTIGR"/>
    <property type="match status" value="1"/>
</dbReference>
<dbReference type="FunFam" id="3.40.50.20:FF:000031">
    <property type="entry name" value="D-alanine--D-alanine ligase"/>
    <property type="match status" value="1"/>
</dbReference>
<evidence type="ECO:0000256" key="14">
    <source>
        <dbReference type="HAMAP-Rule" id="MF_00047"/>
    </source>
</evidence>
<keyword evidence="11 14" id="KW-0573">Peptidoglycan synthesis</keyword>
<feature type="active site" evidence="15">
    <location>
        <position position="271"/>
    </location>
</feature>
<evidence type="ECO:0000256" key="7">
    <source>
        <dbReference type="ARBA" id="ARBA00022741"/>
    </source>
</evidence>
<keyword evidence="10 14" id="KW-0133">Cell shape</keyword>
<evidence type="ECO:0000256" key="17">
    <source>
        <dbReference type="PROSITE-ProRule" id="PRU00409"/>
    </source>
</evidence>
<dbReference type="Proteomes" id="UP000028542">
    <property type="component" value="Unassembled WGS sequence"/>
</dbReference>
<feature type="binding site" evidence="16">
    <location>
        <position position="262"/>
    </location>
    <ligand>
        <name>Mg(2+)</name>
        <dbReference type="ChEBI" id="CHEBI:18420"/>
        <label>2</label>
    </ligand>
</feature>
<comment type="cofactor">
    <cofactor evidence="16">
        <name>Mg(2+)</name>
        <dbReference type="ChEBI" id="CHEBI:18420"/>
    </cofactor>
    <cofactor evidence="16">
        <name>Mn(2+)</name>
        <dbReference type="ChEBI" id="CHEBI:29035"/>
    </cofactor>
    <text evidence="16">Binds 2 magnesium or manganese ions per subunit.</text>
</comment>
<evidence type="ECO:0000256" key="13">
    <source>
        <dbReference type="ARBA" id="ARBA00023316"/>
    </source>
</evidence>
<dbReference type="PROSITE" id="PS00843">
    <property type="entry name" value="DALA_DALA_LIGASE_1"/>
    <property type="match status" value="1"/>
</dbReference>
<dbReference type="GO" id="GO:0009252">
    <property type="term" value="P:peptidoglycan biosynthetic process"/>
    <property type="evidence" value="ECO:0007669"/>
    <property type="project" value="UniProtKB-UniRule"/>
</dbReference>
<dbReference type="PIRSF" id="PIRSF039102">
    <property type="entry name" value="Ddl/VanB"/>
    <property type="match status" value="1"/>
</dbReference>
<keyword evidence="13 14" id="KW-0961">Cell wall biogenesis/degradation</keyword>
<protein>
    <recommendedName>
        <fullName evidence="14">D-alanine--D-alanine ligase</fullName>
        <ecNumber evidence="14">6.3.2.4</ecNumber>
    </recommendedName>
    <alternativeName>
        <fullName evidence="14">D-Ala-D-Ala ligase</fullName>
    </alternativeName>
    <alternativeName>
        <fullName evidence="14">D-alanylalanine synthetase</fullName>
    </alternativeName>
</protein>
<sequence>MRVGVLMGGISFEREISLLSGEEIIKNLNKDKYEVIPMIINSKNEVIDKIHDLDFAFLAFHGEFGEDGAIQSILESVGIPYSGSNPLTSALCMNKKQCKRILKAEGIPIANGINLYKHEGVNLKKIEELKYPMIVKPNSGGSSIGISLVYSREELRNAILEGFKYGDEIIIEEYINGSEYTVPLLNGDTLPILSIIHRGTFFDYESKYNDTDTLEEVAILSESLENEINEISKKCYRLFDCKAYARVDIMVSNDKPYVIELNTLPGMTKNSLFPKSAKAANMEYSTLLDKIIEFSLI</sequence>
<dbReference type="GO" id="GO:0005524">
    <property type="term" value="F:ATP binding"/>
    <property type="evidence" value="ECO:0007669"/>
    <property type="project" value="UniProtKB-UniRule"/>
</dbReference>
<keyword evidence="8 17" id="KW-0067">ATP-binding</keyword>
<evidence type="ECO:0000256" key="12">
    <source>
        <dbReference type="ARBA" id="ARBA00023211"/>
    </source>
</evidence>
<dbReference type="EMBL" id="JPMD01000024">
    <property type="protein sequence ID" value="KEZ86233.1"/>
    <property type="molecule type" value="Genomic_DNA"/>
</dbReference>
<comment type="caution">
    <text evidence="19">The sequence shown here is derived from an EMBL/GenBank/DDBJ whole genome shotgun (WGS) entry which is preliminary data.</text>
</comment>
<feature type="binding site" evidence="16">
    <location>
        <position position="260"/>
    </location>
    <ligand>
        <name>Mg(2+)</name>
        <dbReference type="ChEBI" id="CHEBI:18420"/>
        <label>1</label>
    </ligand>
</feature>
<dbReference type="PROSITE" id="PS50975">
    <property type="entry name" value="ATP_GRASP"/>
    <property type="match status" value="1"/>
</dbReference>
<feature type="binding site" evidence="16">
    <location>
        <position position="248"/>
    </location>
    <ligand>
        <name>Mg(2+)</name>
        <dbReference type="ChEBI" id="CHEBI:18420"/>
        <label>1</label>
    </ligand>
</feature>
<evidence type="ECO:0000259" key="18">
    <source>
        <dbReference type="PROSITE" id="PS50975"/>
    </source>
</evidence>
<evidence type="ECO:0000256" key="10">
    <source>
        <dbReference type="ARBA" id="ARBA00022960"/>
    </source>
</evidence>
<reference evidence="19 20" key="1">
    <citation type="submission" date="2014-07" db="EMBL/GenBank/DDBJ databases">
        <title>Draft genome of Clostridium sulfidigenes 113A isolated from sediments associated with methane hydrate from Krishna Godavari basin.</title>
        <authorList>
            <person name="Honkalas V.S."/>
            <person name="Dabir A.P."/>
            <person name="Arora P."/>
            <person name="Dhakephalkar P.K."/>
        </authorList>
    </citation>
    <scope>NUCLEOTIDE SEQUENCE [LARGE SCALE GENOMIC DNA]</scope>
    <source>
        <strain evidence="19 20">113A</strain>
    </source>
</reference>
<dbReference type="InterPro" id="IPR000291">
    <property type="entry name" value="D-Ala_lig_Van_CS"/>
</dbReference>
<keyword evidence="6 16" id="KW-0479">Metal-binding</keyword>
<dbReference type="PROSITE" id="PS00844">
    <property type="entry name" value="DALA_DALA_LIGASE_2"/>
    <property type="match status" value="1"/>
</dbReference>
<organism evidence="19 20">
    <name type="scientific">Clostridium sulfidigenes</name>
    <dbReference type="NCBI Taxonomy" id="318464"/>
    <lineage>
        <taxon>Bacteria</taxon>
        <taxon>Bacillati</taxon>
        <taxon>Bacillota</taxon>
        <taxon>Clostridia</taxon>
        <taxon>Eubacteriales</taxon>
        <taxon>Clostridiaceae</taxon>
        <taxon>Clostridium</taxon>
    </lineage>
</organism>
<dbReference type="PANTHER" id="PTHR23132:SF23">
    <property type="entry name" value="D-ALANINE--D-ALANINE LIGASE B"/>
    <property type="match status" value="1"/>
</dbReference>
<evidence type="ECO:0000256" key="3">
    <source>
        <dbReference type="ARBA" id="ARBA00010871"/>
    </source>
</evidence>
<dbReference type="GO" id="GO:0046872">
    <property type="term" value="F:metal ion binding"/>
    <property type="evidence" value="ECO:0007669"/>
    <property type="project" value="UniProtKB-KW"/>
</dbReference>
<comment type="pathway">
    <text evidence="14">Cell wall biogenesis; peptidoglycan biosynthesis.</text>
</comment>
<comment type="function">
    <text evidence="14">Cell wall formation.</text>
</comment>
<dbReference type="InterPro" id="IPR011127">
    <property type="entry name" value="Dala_Dala_lig_N"/>
</dbReference>
<feature type="active site" evidence="15">
    <location>
        <position position="142"/>
    </location>
</feature>
<dbReference type="Gene3D" id="3.30.470.20">
    <property type="entry name" value="ATP-grasp fold, B domain"/>
    <property type="match status" value="1"/>
</dbReference>
<dbReference type="GO" id="GO:0005737">
    <property type="term" value="C:cytoplasm"/>
    <property type="evidence" value="ECO:0007669"/>
    <property type="project" value="UniProtKB-SubCell"/>
</dbReference>
<evidence type="ECO:0000256" key="15">
    <source>
        <dbReference type="PIRSR" id="PIRSR039102-1"/>
    </source>
</evidence>